<gene>
    <name evidence="2" type="ORF">P691DRAFT_356830</name>
</gene>
<dbReference type="AlphaFoldDB" id="A0A9P6C045"/>
<feature type="region of interest" description="Disordered" evidence="1">
    <location>
        <begin position="60"/>
        <end position="83"/>
    </location>
</feature>
<proteinExistence type="predicted"/>
<protein>
    <submittedName>
        <fullName evidence="2">Uncharacterized protein</fullName>
    </submittedName>
</protein>
<sequence length="117" mass="12653">MTLIRSSCLHGQTRGGGKKSQNPLGGCSGEFGAHFGGYQASCSIRLLPSLRGCSLHAAEGQLSEQNSSTRENGSDWHGRKSPVLGPCPNTTYQRINIHHSRPWRCFDTSCAQALCSY</sequence>
<evidence type="ECO:0000313" key="2">
    <source>
        <dbReference type="EMBL" id="KAF9444220.1"/>
    </source>
</evidence>
<evidence type="ECO:0000256" key="1">
    <source>
        <dbReference type="SAM" id="MobiDB-lite"/>
    </source>
</evidence>
<organism evidence="2 3">
    <name type="scientific">Macrolepiota fuliginosa MF-IS2</name>
    <dbReference type="NCBI Taxonomy" id="1400762"/>
    <lineage>
        <taxon>Eukaryota</taxon>
        <taxon>Fungi</taxon>
        <taxon>Dikarya</taxon>
        <taxon>Basidiomycota</taxon>
        <taxon>Agaricomycotina</taxon>
        <taxon>Agaricomycetes</taxon>
        <taxon>Agaricomycetidae</taxon>
        <taxon>Agaricales</taxon>
        <taxon>Agaricineae</taxon>
        <taxon>Agaricaceae</taxon>
        <taxon>Macrolepiota</taxon>
    </lineage>
</organism>
<comment type="caution">
    <text evidence="2">The sequence shown here is derived from an EMBL/GenBank/DDBJ whole genome shotgun (WGS) entry which is preliminary data.</text>
</comment>
<dbReference type="EMBL" id="MU151393">
    <property type="protein sequence ID" value="KAF9444220.1"/>
    <property type="molecule type" value="Genomic_DNA"/>
</dbReference>
<dbReference type="Proteomes" id="UP000807342">
    <property type="component" value="Unassembled WGS sequence"/>
</dbReference>
<accession>A0A9P6C045</accession>
<feature type="compositionally biased region" description="Polar residues" evidence="1">
    <location>
        <begin position="62"/>
        <end position="71"/>
    </location>
</feature>
<feature type="region of interest" description="Disordered" evidence="1">
    <location>
        <begin position="1"/>
        <end position="23"/>
    </location>
</feature>
<evidence type="ECO:0000313" key="3">
    <source>
        <dbReference type="Proteomes" id="UP000807342"/>
    </source>
</evidence>
<keyword evidence="3" id="KW-1185">Reference proteome</keyword>
<reference evidence="2" key="1">
    <citation type="submission" date="2020-11" db="EMBL/GenBank/DDBJ databases">
        <authorList>
            <consortium name="DOE Joint Genome Institute"/>
            <person name="Ahrendt S."/>
            <person name="Riley R."/>
            <person name="Andreopoulos W."/>
            <person name="Labutti K."/>
            <person name="Pangilinan J."/>
            <person name="Ruiz-Duenas F.J."/>
            <person name="Barrasa J.M."/>
            <person name="Sanchez-Garcia M."/>
            <person name="Camarero S."/>
            <person name="Miyauchi S."/>
            <person name="Serrano A."/>
            <person name="Linde D."/>
            <person name="Babiker R."/>
            <person name="Drula E."/>
            <person name="Ayuso-Fernandez I."/>
            <person name="Pacheco R."/>
            <person name="Padilla G."/>
            <person name="Ferreira P."/>
            <person name="Barriuso J."/>
            <person name="Kellner H."/>
            <person name="Castanera R."/>
            <person name="Alfaro M."/>
            <person name="Ramirez L."/>
            <person name="Pisabarro A.G."/>
            <person name="Kuo A."/>
            <person name="Tritt A."/>
            <person name="Lipzen A."/>
            <person name="He G."/>
            <person name="Yan M."/>
            <person name="Ng V."/>
            <person name="Cullen D."/>
            <person name="Martin F."/>
            <person name="Rosso M.-N."/>
            <person name="Henrissat B."/>
            <person name="Hibbett D."/>
            <person name="Martinez A.T."/>
            <person name="Grigoriev I.V."/>
        </authorList>
    </citation>
    <scope>NUCLEOTIDE SEQUENCE</scope>
    <source>
        <strain evidence="2">MF-IS2</strain>
    </source>
</reference>
<name>A0A9P6C045_9AGAR</name>